<feature type="transmembrane region" description="Helical" evidence="2">
    <location>
        <begin position="95"/>
        <end position="115"/>
    </location>
</feature>
<dbReference type="Pfam" id="PF01882">
    <property type="entry name" value="DUF58"/>
    <property type="match status" value="1"/>
</dbReference>
<organism evidence="4">
    <name type="scientific">Jonesiaceae bacterium BS-20</name>
    <dbReference type="NCBI Taxonomy" id="3120821"/>
    <lineage>
        <taxon>Bacteria</taxon>
        <taxon>Bacillati</taxon>
        <taxon>Actinomycetota</taxon>
        <taxon>Actinomycetes</taxon>
        <taxon>Micrococcales</taxon>
        <taxon>Jonesiaceae</taxon>
    </lineage>
</organism>
<gene>
    <name evidence="4" type="ORF">V5R04_11130</name>
</gene>
<feature type="compositionally biased region" description="Basic residues" evidence="1">
    <location>
        <begin position="13"/>
        <end position="27"/>
    </location>
</feature>
<keyword evidence="2" id="KW-0472">Membrane</keyword>
<reference evidence="4" key="1">
    <citation type="submission" date="2024-02" db="EMBL/GenBank/DDBJ databases">
        <title>Tomenella chthoni gen. nov. sp. nov., a member of the family Jonesiaceae isolated from bat guano.</title>
        <authorList>
            <person name="Miller S.L."/>
            <person name="King J."/>
            <person name="Sankaranarayanan K."/>
            <person name="Lawson P.A."/>
        </authorList>
    </citation>
    <scope>NUCLEOTIDE SEQUENCE</scope>
    <source>
        <strain evidence="4">BS-20</strain>
    </source>
</reference>
<evidence type="ECO:0000259" key="3">
    <source>
        <dbReference type="Pfam" id="PF01882"/>
    </source>
</evidence>
<evidence type="ECO:0000256" key="1">
    <source>
        <dbReference type="SAM" id="MobiDB-lite"/>
    </source>
</evidence>
<dbReference type="InterPro" id="IPR002881">
    <property type="entry name" value="DUF58"/>
</dbReference>
<keyword evidence="2" id="KW-0812">Transmembrane</keyword>
<feature type="domain" description="DUF58" evidence="3">
    <location>
        <begin position="257"/>
        <end position="328"/>
    </location>
</feature>
<keyword evidence="2" id="KW-1133">Transmembrane helix</keyword>
<dbReference type="PANTHER" id="PTHR34351">
    <property type="entry name" value="SLR1927 PROTEIN-RELATED"/>
    <property type="match status" value="1"/>
</dbReference>
<evidence type="ECO:0000256" key="2">
    <source>
        <dbReference type="SAM" id="Phobius"/>
    </source>
</evidence>
<sequence length="448" mass="49134">MKPPSYRSGKTSRPNKRKQRSGSRARGSKVGTQEFRGEQSRNLTLRNHELPGQETEGQRGTSRKVTTTVSVLGWVLSALAAVSLTLGVWLAWAEFVVLGGFLLIVVVGSLVFTIGRSSYAVDLELAHNRIKVGERAFGQITITNVGRSGLLPARIELPVGRSRAEFLLPRLGRSQIHEEIFAIPTQHRALIGVGPVSSVRSDPLGLVRRELVWTEKHDLFVYPEIIQLGSSTAGLVKDLEGQTRNRVTDNDMNFHALREYVPGDDHRNIHWKSSARTQHLMVRQFEDTRRTFTAIGFENMTSAWSSDQEYELGVSVLASLGVQVAREEMDLAAFCAEQPLRTATSHMFLDDICQITADPVGQPYESPAQVIAKRSADASLGIIITGSITSTETLRTMSQALSPNMRVVFISCELGAPVNARSSGQLTLATLGALGDLPKLLRKVVVSV</sequence>
<dbReference type="AlphaFoldDB" id="A0AAU7DVJ8"/>
<protein>
    <submittedName>
        <fullName evidence="4">DUF58 domain-containing protein</fullName>
    </submittedName>
</protein>
<dbReference type="EMBL" id="CP146203">
    <property type="protein sequence ID" value="XBH20776.1"/>
    <property type="molecule type" value="Genomic_DNA"/>
</dbReference>
<proteinExistence type="predicted"/>
<feature type="region of interest" description="Disordered" evidence="1">
    <location>
        <begin position="1"/>
        <end position="62"/>
    </location>
</feature>
<dbReference type="PANTHER" id="PTHR34351:SF1">
    <property type="entry name" value="SLR1927 PROTEIN"/>
    <property type="match status" value="1"/>
</dbReference>
<accession>A0AAU7DVJ8</accession>
<evidence type="ECO:0000313" key="4">
    <source>
        <dbReference type="EMBL" id="XBH20776.1"/>
    </source>
</evidence>
<name>A0AAU7DVJ8_9MICO</name>
<feature type="transmembrane region" description="Helical" evidence="2">
    <location>
        <begin position="69"/>
        <end position="89"/>
    </location>
</feature>